<evidence type="ECO:0000313" key="2">
    <source>
        <dbReference type="EMBL" id="KFG99732.1"/>
    </source>
</evidence>
<feature type="compositionally biased region" description="Basic residues" evidence="1">
    <location>
        <begin position="85"/>
        <end position="96"/>
    </location>
</feature>
<dbReference type="EMBL" id="AEXC02003196">
    <property type="protein sequence ID" value="KFG99732.1"/>
    <property type="molecule type" value="Genomic_DNA"/>
</dbReference>
<feature type="region of interest" description="Disordered" evidence="1">
    <location>
        <begin position="21"/>
        <end position="65"/>
    </location>
</feature>
<organism evidence="2 3">
    <name type="scientific">Toxoplasma gondii MAS</name>
    <dbReference type="NCBI Taxonomy" id="943118"/>
    <lineage>
        <taxon>Eukaryota</taxon>
        <taxon>Sar</taxon>
        <taxon>Alveolata</taxon>
        <taxon>Apicomplexa</taxon>
        <taxon>Conoidasida</taxon>
        <taxon>Coccidia</taxon>
        <taxon>Eucoccidiorida</taxon>
        <taxon>Eimeriorina</taxon>
        <taxon>Sarcocystidae</taxon>
        <taxon>Toxoplasma</taxon>
    </lineage>
</organism>
<feature type="compositionally biased region" description="Basic and acidic residues" evidence="1">
    <location>
        <begin position="28"/>
        <end position="47"/>
    </location>
</feature>
<feature type="compositionally biased region" description="Basic and acidic residues" evidence="1">
    <location>
        <begin position="54"/>
        <end position="65"/>
    </location>
</feature>
<proteinExistence type="predicted"/>
<dbReference type="VEuPathDB" id="ToxoDB:TGMAS_414500"/>
<comment type="caution">
    <text evidence="2">The sequence shown here is derived from an EMBL/GenBank/DDBJ whole genome shotgun (WGS) entry which is preliminary data.</text>
</comment>
<reference evidence="2 3" key="1">
    <citation type="submission" date="2014-04" db="EMBL/GenBank/DDBJ databases">
        <authorList>
            <person name="Sibley D."/>
            <person name="Venepally P."/>
            <person name="Karamycheva S."/>
            <person name="Hadjithomas M."/>
            <person name="Khan A."/>
            <person name="Brunk B."/>
            <person name="Roos D."/>
            <person name="Caler E."/>
            <person name="Lorenzi H."/>
        </authorList>
    </citation>
    <scope>NUCLEOTIDE SEQUENCE [LARGE SCALE GENOMIC DNA]</scope>
    <source>
        <strain evidence="2 3">MAS</strain>
    </source>
</reference>
<name>A0A086PHA1_TOXGO</name>
<evidence type="ECO:0000256" key="1">
    <source>
        <dbReference type="SAM" id="MobiDB-lite"/>
    </source>
</evidence>
<gene>
    <name evidence="2" type="ORF">TGMAS_414500</name>
</gene>
<evidence type="ECO:0000313" key="3">
    <source>
        <dbReference type="Proteomes" id="UP000028821"/>
    </source>
</evidence>
<feature type="region of interest" description="Disordered" evidence="1">
    <location>
        <begin position="80"/>
        <end position="106"/>
    </location>
</feature>
<dbReference type="AlphaFoldDB" id="A0A086PHA1"/>
<protein>
    <submittedName>
        <fullName evidence="2">Uncharacterized protein</fullName>
    </submittedName>
</protein>
<sequence>MRRKDAKGRCEGKKKELLKFQSLSALERGQRSRDPSRRRCAKGEDGRPRRREKAHAAEDVLTEKVERSETRSFSVTIVAVGKGQSRGRRRSRRRKAADRTASAARA</sequence>
<accession>A0A086PHA1</accession>
<dbReference type="Proteomes" id="UP000028821">
    <property type="component" value="Unassembled WGS sequence"/>
</dbReference>